<dbReference type="InterPro" id="IPR004176">
    <property type="entry name" value="Clp_R_N"/>
</dbReference>
<evidence type="ECO:0000259" key="2">
    <source>
        <dbReference type="PROSITE" id="PS51903"/>
    </source>
</evidence>
<dbReference type="AlphaFoldDB" id="A0A0L8N507"/>
<keyword evidence="1" id="KW-0677">Repeat</keyword>
<reference evidence="4" key="1">
    <citation type="submission" date="2015-07" db="EMBL/GenBank/DDBJ databases">
        <authorList>
            <consortium name="Consortium for Microbial Forensics and Genomics (microFORGE)"/>
            <person name="Knight B.M."/>
            <person name="Roberts D.P."/>
            <person name="Lin D."/>
            <person name="Hari K."/>
            <person name="Fletcher J."/>
            <person name="Melcher U."/>
            <person name="Blagden T."/>
            <person name="Winegar R.A."/>
        </authorList>
    </citation>
    <scope>NUCLEOTIDE SEQUENCE [LARGE SCALE GENOMIC DNA]</scope>
    <source>
        <strain evidence="4">NRRL B-1447</strain>
    </source>
</reference>
<organism evidence="3 4">
    <name type="scientific">Streptomyces virginiae</name>
    <name type="common">Streptomyces cinnamonensis</name>
    <dbReference type="NCBI Taxonomy" id="1961"/>
    <lineage>
        <taxon>Bacteria</taxon>
        <taxon>Bacillati</taxon>
        <taxon>Actinomycetota</taxon>
        <taxon>Actinomycetes</taxon>
        <taxon>Kitasatosporales</taxon>
        <taxon>Streptomycetaceae</taxon>
        <taxon>Streptomyces</taxon>
    </lineage>
</organism>
<gene>
    <name evidence="3" type="ORF">ADK75_02765</name>
</gene>
<name>A0A0L8N507_STRVG</name>
<feature type="domain" description="Clp R" evidence="2">
    <location>
        <begin position="2"/>
        <end position="190"/>
    </location>
</feature>
<protein>
    <submittedName>
        <fullName evidence="3">Peptidase</fullName>
    </submittedName>
</protein>
<dbReference type="PATRIC" id="fig|1961.12.peg.581"/>
<dbReference type="InterPro" id="IPR036628">
    <property type="entry name" value="Clp_N_dom_sf"/>
</dbReference>
<dbReference type="SUPFAM" id="SSF81923">
    <property type="entry name" value="Double Clp-N motif"/>
    <property type="match status" value="2"/>
</dbReference>
<dbReference type="OrthoDB" id="3628183at2"/>
<sequence>MFERFTRDARSTVTGAVTEARRSGAATVTEEHLLLSLLTLGALDPLGVDRAAVAADLTAARRRGGMSRADEEALAGLGIDVTEIVSRIEETHGEGALAAPAPRRRTLGSSLRSVLGREEADGRTGNRHVPFTEGAKKVLEQSLRIALGRKDHHIGTLHLLLALLSRPGTVSEVLTDHGITYRTAETTLAA</sequence>
<dbReference type="Gene3D" id="1.10.1780.10">
    <property type="entry name" value="Clp, N-terminal domain"/>
    <property type="match status" value="1"/>
</dbReference>
<proteinExistence type="predicted"/>
<dbReference type="Pfam" id="PF02861">
    <property type="entry name" value="Clp_N"/>
    <property type="match status" value="1"/>
</dbReference>
<dbReference type="RefSeq" id="WP_030385997.1">
    <property type="nucleotide sequence ID" value="NZ_LGUV01000002.1"/>
</dbReference>
<accession>A0A0L8N507</accession>
<dbReference type="EMBL" id="LGUV01000002">
    <property type="protein sequence ID" value="KOG57678.1"/>
    <property type="molecule type" value="Genomic_DNA"/>
</dbReference>
<evidence type="ECO:0000313" key="3">
    <source>
        <dbReference type="EMBL" id="KOG57678.1"/>
    </source>
</evidence>
<dbReference type="PROSITE" id="PS51903">
    <property type="entry name" value="CLP_R"/>
    <property type="match status" value="1"/>
</dbReference>
<evidence type="ECO:0000256" key="1">
    <source>
        <dbReference type="PROSITE-ProRule" id="PRU01251"/>
    </source>
</evidence>
<comment type="caution">
    <text evidence="3">The sequence shown here is derived from an EMBL/GenBank/DDBJ whole genome shotgun (WGS) entry which is preliminary data.</text>
</comment>
<dbReference type="Proteomes" id="UP000037084">
    <property type="component" value="Unassembled WGS sequence"/>
</dbReference>
<evidence type="ECO:0000313" key="4">
    <source>
        <dbReference type="Proteomes" id="UP000037084"/>
    </source>
</evidence>
<dbReference type="eggNOG" id="COG0542">
    <property type="taxonomic scope" value="Bacteria"/>
</dbReference>